<dbReference type="InterPro" id="IPR050204">
    <property type="entry name" value="AraC_XylS_family_regulators"/>
</dbReference>
<dbReference type="InterPro" id="IPR009057">
    <property type="entry name" value="Homeodomain-like_sf"/>
</dbReference>
<dbReference type="SUPFAM" id="SSF46689">
    <property type="entry name" value="Homeodomain-like"/>
    <property type="match status" value="1"/>
</dbReference>
<evidence type="ECO:0000259" key="4">
    <source>
        <dbReference type="PROSITE" id="PS01124"/>
    </source>
</evidence>
<dbReference type="Pfam" id="PF20240">
    <property type="entry name" value="DUF6597"/>
    <property type="match status" value="1"/>
</dbReference>
<organism evidence="5 6">
    <name type="scientific">Vreelandella songnenensis</name>
    <dbReference type="NCBI Taxonomy" id="1176243"/>
    <lineage>
        <taxon>Bacteria</taxon>
        <taxon>Pseudomonadati</taxon>
        <taxon>Pseudomonadota</taxon>
        <taxon>Gammaproteobacteria</taxon>
        <taxon>Oceanospirillales</taxon>
        <taxon>Halomonadaceae</taxon>
        <taxon>Vreelandella</taxon>
    </lineage>
</organism>
<evidence type="ECO:0000256" key="2">
    <source>
        <dbReference type="ARBA" id="ARBA00023125"/>
    </source>
</evidence>
<keyword evidence="2" id="KW-0238">DNA-binding</keyword>
<reference evidence="5 6" key="1">
    <citation type="submission" date="2018-03" db="EMBL/GenBank/DDBJ databases">
        <title>Genomic Encyclopedia of Type Strains, Phase III (KMG-III): the genomes of soil and plant-associated and newly described type strains.</title>
        <authorList>
            <person name="Whitman W."/>
        </authorList>
    </citation>
    <scope>NUCLEOTIDE SEQUENCE [LARGE SCALE GENOMIC DNA]</scope>
    <source>
        <strain evidence="5 6">CGMCC 1.12152</strain>
    </source>
</reference>
<feature type="domain" description="HTH araC/xylS-type" evidence="4">
    <location>
        <begin position="159"/>
        <end position="258"/>
    </location>
</feature>
<dbReference type="Gene3D" id="1.10.10.60">
    <property type="entry name" value="Homeodomain-like"/>
    <property type="match status" value="1"/>
</dbReference>
<protein>
    <submittedName>
        <fullName evidence="5">AraC family transcriptional regulator</fullName>
    </submittedName>
</protein>
<dbReference type="Proteomes" id="UP000237647">
    <property type="component" value="Unassembled WGS sequence"/>
</dbReference>
<dbReference type="Pfam" id="PF12833">
    <property type="entry name" value="HTH_18"/>
    <property type="match status" value="1"/>
</dbReference>
<comment type="caution">
    <text evidence="5">The sequence shown here is derived from an EMBL/GenBank/DDBJ whole genome shotgun (WGS) entry which is preliminary data.</text>
</comment>
<dbReference type="RefSeq" id="WP_106375466.1">
    <property type="nucleotide sequence ID" value="NZ_PVTK01000007.1"/>
</dbReference>
<dbReference type="GO" id="GO:0043565">
    <property type="term" value="F:sequence-specific DNA binding"/>
    <property type="evidence" value="ECO:0007669"/>
    <property type="project" value="InterPro"/>
</dbReference>
<evidence type="ECO:0000313" key="6">
    <source>
        <dbReference type="Proteomes" id="UP000237647"/>
    </source>
</evidence>
<dbReference type="PANTHER" id="PTHR46796:SF13">
    <property type="entry name" value="HTH-TYPE TRANSCRIPTIONAL ACTIVATOR RHAS"/>
    <property type="match status" value="1"/>
</dbReference>
<keyword evidence="6" id="KW-1185">Reference proteome</keyword>
<name>A0A2T0V1H4_9GAMM</name>
<evidence type="ECO:0000256" key="3">
    <source>
        <dbReference type="ARBA" id="ARBA00023163"/>
    </source>
</evidence>
<dbReference type="OrthoDB" id="9809338at2"/>
<sequence>MADMILPNSAQLLSFRQRSPDRRLQPWVQCLWSLSGNQRGRYSTEKLYPDAGASLTISLESPRPVITLCFNRRTLLETLDYPAPRLGVRFKAAGTYCLLGLSPEAFTDIYYELNTGSQPAEIAGLIPVVEQLYPLDAVQGINVLEAWLLRLLDRQPAIQSRLPLLTDTISKLQLSPQQLGAQLGFTRRTLERKLKREVGASPGQLVAFARLQHARHALIETTQPLADIALNCGYYDQAHFTRAFQSLALETPNAYRQRKLSQIYKA</sequence>
<dbReference type="GO" id="GO:0003700">
    <property type="term" value="F:DNA-binding transcription factor activity"/>
    <property type="evidence" value="ECO:0007669"/>
    <property type="project" value="InterPro"/>
</dbReference>
<dbReference type="SMART" id="SM00342">
    <property type="entry name" value="HTH_ARAC"/>
    <property type="match status" value="1"/>
</dbReference>
<evidence type="ECO:0000256" key="1">
    <source>
        <dbReference type="ARBA" id="ARBA00023015"/>
    </source>
</evidence>
<accession>A0A2T0V1H4</accession>
<dbReference type="PANTHER" id="PTHR46796">
    <property type="entry name" value="HTH-TYPE TRANSCRIPTIONAL ACTIVATOR RHAS-RELATED"/>
    <property type="match status" value="1"/>
</dbReference>
<keyword evidence="1" id="KW-0805">Transcription regulation</keyword>
<dbReference type="InterPro" id="IPR018060">
    <property type="entry name" value="HTH_AraC"/>
</dbReference>
<gene>
    <name evidence="5" type="ORF">B0H98_107161</name>
</gene>
<dbReference type="InterPro" id="IPR046532">
    <property type="entry name" value="DUF6597"/>
</dbReference>
<dbReference type="EMBL" id="PVTK01000007">
    <property type="protein sequence ID" value="PRY64016.1"/>
    <property type="molecule type" value="Genomic_DNA"/>
</dbReference>
<proteinExistence type="predicted"/>
<dbReference type="PROSITE" id="PS01124">
    <property type="entry name" value="HTH_ARAC_FAMILY_2"/>
    <property type="match status" value="1"/>
</dbReference>
<evidence type="ECO:0000313" key="5">
    <source>
        <dbReference type="EMBL" id="PRY64016.1"/>
    </source>
</evidence>
<dbReference type="AlphaFoldDB" id="A0A2T0V1H4"/>
<keyword evidence="3" id="KW-0804">Transcription</keyword>